<dbReference type="EMBL" id="CAACYI010000001">
    <property type="protein sequence ID" value="VFB17328.1"/>
    <property type="molecule type" value="Genomic_DNA"/>
</dbReference>
<keyword evidence="7" id="KW-1185">Reference proteome</keyword>
<keyword evidence="4" id="KW-0408">Iron</keyword>
<dbReference type="InterPro" id="IPR012312">
    <property type="entry name" value="Hemerythrin-like"/>
</dbReference>
<keyword evidence="2" id="KW-0963">Cytoplasm</keyword>
<feature type="domain" description="Hemerythrin-like" evidence="5">
    <location>
        <begin position="85"/>
        <end position="226"/>
    </location>
</feature>
<organism evidence="6 7">
    <name type="scientific">Urinicoccus massiliensis</name>
    <dbReference type="NCBI Taxonomy" id="1723382"/>
    <lineage>
        <taxon>Bacteria</taxon>
        <taxon>Bacillati</taxon>
        <taxon>Bacillota</taxon>
        <taxon>Tissierellia</taxon>
        <taxon>Tissierellales</taxon>
        <taxon>Peptoniphilaceae</taxon>
        <taxon>Urinicoccus</taxon>
    </lineage>
</organism>
<proteinExistence type="predicted"/>
<dbReference type="AlphaFoldDB" id="A0A8H2M8U8"/>
<accession>A0A8H2M8U8</accession>
<dbReference type="InterPro" id="IPR019903">
    <property type="entry name" value="RIC_family"/>
</dbReference>
<name>A0A8H2M8U8_9FIRM</name>
<evidence type="ECO:0000256" key="1">
    <source>
        <dbReference type="ARBA" id="ARBA00004496"/>
    </source>
</evidence>
<evidence type="ECO:0000256" key="4">
    <source>
        <dbReference type="ARBA" id="ARBA00023004"/>
    </source>
</evidence>
<dbReference type="RefSeq" id="WP_131749885.1">
    <property type="nucleotide sequence ID" value="NZ_CAACYI010000001.1"/>
</dbReference>
<comment type="subcellular location">
    <subcellularLocation>
        <location evidence="1">Cytoplasm</location>
    </subcellularLocation>
</comment>
<gene>
    <name evidence="6" type="primary">ytfE</name>
    <name evidence="6" type="ORF">NCTC13150_01915</name>
</gene>
<evidence type="ECO:0000313" key="7">
    <source>
        <dbReference type="Proteomes" id="UP000377798"/>
    </source>
</evidence>
<dbReference type="Proteomes" id="UP000377798">
    <property type="component" value="Unassembled WGS sequence"/>
</dbReference>
<evidence type="ECO:0000313" key="6">
    <source>
        <dbReference type="EMBL" id="VFB17328.1"/>
    </source>
</evidence>
<dbReference type="GO" id="GO:0005737">
    <property type="term" value="C:cytoplasm"/>
    <property type="evidence" value="ECO:0007669"/>
    <property type="project" value="UniProtKB-SubCell"/>
</dbReference>
<dbReference type="Gene3D" id="1.20.120.520">
    <property type="entry name" value="nmb1532 protein domain like"/>
    <property type="match status" value="1"/>
</dbReference>
<dbReference type="PANTHER" id="PTHR36438:SF1">
    <property type="entry name" value="IRON-SULFUR CLUSTER REPAIR PROTEIN YTFE"/>
    <property type="match status" value="1"/>
</dbReference>
<dbReference type="GO" id="GO:0046872">
    <property type="term" value="F:metal ion binding"/>
    <property type="evidence" value="ECO:0007669"/>
    <property type="project" value="UniProtKB-KW"/>
</dbReference>
<evidence type="ECO:0000256" key="3">
    <source>
        <dbReference type="ARBA" id="ARBA00022723"/>
    </source>
</evidence>
<dbReference type="Pfam" id="PF04405">
    <property type="entry name" value="ScdA_N"/>
    <property type="match status" value="1"/>
</dbReference>
<evidence type="ECO:0000259" key="5">
    <source>
        <dbReference type="Pfam" id="PF01814"/>
    </source>
</evidence>
<dbReference type="PANTHER" id="PTHR36438">
    <property type="entry name" value="IRON-SULFUR CLUSTER REPAIR PROTEIN YTFE"/>
    <property type="match status" value="1"/>
</dbReference>
<reference evidence="6 7" key="1">
    <citation type="submission" date="2019-02" db="EMBL/GenBank/DDBJ databases">
        <authorList>
            <consortium name="Pathogen Informatics"/>
        </authorList>
    </citation>
    <scope>NUCLEOTIDE SEQUENCE [LARGE SCALE GENOMIC DNA]</scope>
    <source>
        <strain evidence="6 7">3012STDY7089603</strain>
    </source>
</reference>
<keyword evidence="3" id="KW-0479">Metal-binding</keyword>
<dbReference type="Pfam" id="PF01814">
    <property type="entry name" value="Hemerythrin"/>
    <property type="match status" value="1"/>
</dbReference>
<protein>
    <submittedName>
        <fullName evidence="6">Regulator of cell morphogenesis and NO signaling</fullName>
    </submittedName>
</protein>
<comment type="caution">
    <text evidence="6">The sequence shown here is derived from an EMBL/GenBank/DDBJ whole genome shotgun (WGS) entry which is preliminary data.</text>
</comment>
<evidence type="ECO:0000256" key="2">
    <source>
        <dbReference type="ARBA" id="ARBA00022490"/>
    </source>
</evidence>
<sequence length="233" mass="27193">MIDIHTKIEDVVKVDSNMIGFFNKEKIDFCCNGYMTIADVAKEKNIDPIILVRKIQDKLDTSNSKEKEIIDLDDFKELRVGEMIDSILIDHHEKERNLLFEIDPLLNKILSVHFEHHGGDLIMLHSLFASLKKELEEHFIKEEKITFPLMLENEYPTKDLIREVEALEADHEKAGDLIKEMIELTDWFKAPKDACGTYIHTFDLLEELVKDVFVHIFKENSIMFEKYRGNGGK</sequence>